<protein>
    <submittedName>
        <fullName evidence="2">Uncharacterized protein</fullName>
    </submittedName>
</protein>
<dbReference type="RefSeq" id="XP_060366630.1">
    <property type="nucleotide sequence ID" value="XM_060515411.1"/>
</dbReference>
<organism evidence="2 3">
    <name type="scientific">Glomerella acutata</name>
    <name type="common">Colletotrichum acutatum</name>
    <dbReference type="NCBI Taxonomy" id="27357"/>
    <lineage>
        <taxon>Eukaryota</taxon>
        <taxon>Fungi</taxon>
        <taxon>Dikarya</taxon>
        <taxon>Ascomycota</taxon>
        <taxon>Pezizomycotina</taxon>
        <taxon>Sordariomycetes</taxon>
        <taxon>Hypocreomycetidae</taxon>
        <taxon>Glomerellales</taxon>
        <taxon>Glomerellaceae</taxon>
        <taxon>Colletotrichum</taxon>
        <taxon>Colletotrichum acutatum species complex</taxon>
    </lineage>
</organism>
<dbReference type="Proteomes" id="UP001244207">
    <property type="component" value="Unassembled WGS sequence"/>
</dbReference>
<accession>A0AAD8UQP8</accession>
<evidence type="ECO:0000256" key="1">
    <source>
        <dbReference type="SAM" id="MobiDB-lite"/>
    </source>
</evidence>
<evidence type="ECO:0000313" key="3">
    <source>
        <dbReference type="Proteomes" id="UP001244207"/>
    </source>
</evidence>
<dbReference type="GeneID" id="85399309"/>
<feature type="region of interest" description="Disordered" evidence="1">
    <location>
        <begin position="171"/>
        <end position="211"/>
    </location>
</feature>
<feature type="compositionally biased region" description="Basic and acidic residues" evidence="1">
    <location>
        <begin position="184"/>
        <end position="193"/>
    </location>
</feature>
<dbReference type="EMBL" id="JAHMHS010000031">
    <property type="protein sequence ID" value="KAK1726575.1"/>
    <property type="molecule type" value="Genomic_DNA"/>
</dbReference>
<comment type="caution">
    <text evidence="2">The sequence shown here is derived from an EMBL/GenBank/DDBJ whole genome shotgun (WGS) entry which is preliminary data.</text>
</comment>
<reference evidence="2" key="1">
    <citation type="submission" date="2021-12" db="EMBL/GenBank/DDBJ databases">
        <title>Comparative genomics, transcriptomics and evolutionary studies reveal genomic signatures of adaptation to plant cell wall in hemibiotrophic fungi.</title>
        <authorList>
            <consortium name="DOE Joint Genome Institute"/>
            <person name="Baroncelli R."/>
            <person name="Diaz J.F."/>
            <person name="Benocci T."/>
            <person name="Peng M."/>
            <person name="Battaglia E."/>
            <person name="Haridas S."/>
            <person name="Andreopoulos W."/>
            <person name="Labutti K."/>
            <person name="Pangilinan J."/>
            <person name="Floch G.L."/>
            <person name="Makela M.R."/>
            <person name="Henrissat B."/>
            <person name="Grigoriev I.V."/>
            <person name="Crouch J.A."/>
            <person name="De Vries R.P."/>
            <person name="Sukno S.A."/>
            <person name="Thon M.R."/>
        </authorList>
    </citation>
    <scope>NUCLEOTIDE SEQUENCE</scope>
    <source>
        <strain evidence="2">CBS 112980</strain>
    </source>
</reference>
<sequence length="317" mass="35993">MNGRSKEIPVKHDLERKVHVYGVRAPYFACVMQTPRSDGSLRKGMQGTNRNMSWPREQRAVDFVLDLQRMVSYVDDTNNFKWSQQATRFRTTRFGAVLMRKMQPHSILCTERRQKTRSRKATTVLSVLFEQGLVSVRYLPYVSVPPLSSQTSAPCFTDNDTDACSLVIRESRPTSPVRLPPTLRRQDHPKSKVPESQPLSRPDIQARTSVAGNMRLAVKRPLRRRRPGFVSLQLGMDPSRIRPGDKTTLNLTRPRLSPRADKVFLVKTAILSSTDSAQENRRLSQSAKPPLLDLPSTFQSRSIWPTAWAGANVQKTV</sequence>
<name>A0AAD8UQP8_GLOAC</name>
<dbReference type="AlphaFoldDB" id="A0AAD8UQP8"/>
<gene>
    <name evidence="2" type="ORF">BDZ83DRAFT_774021</name>
</gene>
<keyword evidence="3" id="KW-1185">Reference proteome</keyword>
<evidence type="ECO:0000313" key="2">
    <source>
        <dbReference type="EMBL" id="KAK1726575.1"/>
    </source>
</evidence>
<proteinExistence type="predicted"/>